<dbReference type="PANTHER" id="PTHR30627:SF1">
    <property type="entry name" value="PEPTIDOGLYCAN D,D-TRANSPEPTIDASE FTSI"/>
    <property type="match status" value="1"/>
</dbReference>
<dbReference type="Proteomes" id="UP001596135">
    <property type="component" value="Unassembled WGS sequence"/>
</dbReference>
<evidence type="ECO:0000259" key="5">
    <source>
        <dbReference type="Pfam" id="PF00905"/>
    </source>
</evidence>
<reference evidence="8" key="1">
    <citation type="journal article" date="2019" name="Int. J. Syst. Evol. Microbiol.">
        <title>The Global Catalogue of Microorganisms (GCM) 10K type strain sequencing project: providing services to taxonomists for standard genome sequencing and annotation.</title>
        <authorList>
            <consortium name="The Broad Institute Genomics Platform"/>
            <consortium name="The Broad Institute Genome Sequencing Center for Infectious Disease"/>
            <person name="Wu L."/>
            <person name="Ma J."/>
        </authorList>
    </citation>
    <scope>NUCLEOTIDE SEQUENCE [LARGE SCALE GENOMIC DNA]</scope>
    <source>
        <strain evidence="8">CCUG 54522</strain>
    </source>
</reference>
<dbReference type="PANTHER" id="PTHR30627">
    <property type="entry name" value="PEPTIDOGLYCAN D,D-TRANSPEPTIDASE"/>
    <property type="match status" value="1"/>
</dbReference>
<name>A0ABW1LID2_9ACTN</name>
<protein>
    <submittedName>
        <fullName evidence="7">Peptidoglycan D,D-transpeptidase FtsI family protein</fullName>
    </submittedName>
</protein>
<evidence type="ECO:0000256" key="3">
    <source>
        <dbReference type="ARBA" id="ARBA00023136"/>
    </source>
</evidence>
<dbReference type="Gene3D" id="3.40.710.10">
    <property type="entry name" value="DD-peptidase/beta-lactamase superfamily"/>
    <property type="match status" value="1"/>
</dbReference>
<evidence type="ECO:0000313" key="8">
    <source>
        <dbReference type="Proteomes" id="UP001596135"/>
    </source>
</evidence>
<dbReference type="InterPro" id="IPR001460">
    <property type="entry name" value="PCN-bd_Tpept"/>
</dbReference>
<keyword evidence="4" id="KW-1133">Transmembrane helix</keyword>
<dbReference type="SUPFAM" id="SSF56519">
    <property type="entry name" value="Penicillin binding protein dimerisation domain"/>
    <property type="match status" value="1"/>
</dbReference>
<dbReference type="Gene3D" id="3.90.1310.10">
    <property type="entry name" value="Penicillin-binding protein 2a (Domain 2)"/>
    <property type="match status" value="1"/>
</dbReference>
<evidence type="ECO:0000259" key="6">
    <source>
        <dbReference type="Pfam" id="PF03717"/>
    </source>
</evidence>
<dbReference type="InterPro" id="IPR005311">
    <property type="entry name" value="PBP_dimer"/>
</dbReference>
<dbReference type="Pfam" id="PF03717">
    <property type="entry name" value="PBP_dimer"/>
    <property type="match status" value="1"/>
</dbReference>
<dbReference type="Gene3D" id="3.30.450.330">
    <property type="match status" value="1"/>
</dbReference>
<comment type="subcellular location">
    <subcellularLocation>
        <location evidence="1">Membrane</location>
    </subcellularLocation>
</comment>
<evidence type="ECO:0000256" key="4">
    <source>
        <dbReference type="SAM" id="Phobius"/>
    </source>
</evidence>
<dbReference type="Pfam" id="PF00905">
    <property type="entry name" value="Transpeptidase"/>
    <property type="match status" value="1"/>
</dbReference>
<evidence type="ECO:0000313" key="7">
    <source>
        <dbReference type="EMBL" id="MFC6043604.1"/>
    </source>
</evidence>
<dbReference type="RefSeq" id="WP_379153796.1">
    <property type="nucleotide sequence ID" value="NZ_JBHSRJ010000004.1"/>
</dbReference>
<comment type="caution">
    <text evidence="7">The sequence shown here is derived from an EMBL/GenBank/DDBJ whole genome shotgun (WGS) entry which is preliminary data.</text>
</comment>
<feature type="domain" description="Penicillin-binding protein transpeptidase" evidence="5">
    <location>
        <begin position="259"/>
        <end position="567"/>
    </location>
</feature>
<dbReference type="SUPFAM" id="SSF56601">
    <property type="entry name" value="beta-lactamase/transpeptidase-like"/>
    <property type="match status" value="1"/>
</dbReference>
<keyword evidence="3 4" id="KW-0472">Membrane</keyword>
<accession>A0ABW1LID2</accession>
<keyword evidence="8" id="KW-1185">Reference proteome</keyword>
<evidence type="ECO:0000256" key="1">
    <source>
        <dbReference type="ARBA" id="ARBA00004370"/>
    </source>
</evidence>
<feature type="domain" description="Penicillin-binding protein dimerisation" evidence="6">
    <location>
        <begin position="62"/>
        <end position="183"/>
    </location>
</feature>
<sequence>MPATPSPRGTRRGSPQLRLRVGFVVIAMLLSVFGARLVQLQGLDPNSYAQMAAAEGLRSIVLPAARGDILDRNGEPLADSVDGLMIIADPRLTAPHAADLAAFLYKKLDIDYADTLAKLREHEVDGREVRFEYIARRVPSTIANEVLAEAAKRKYEGLTTERDPVRDYPAGDVGSNLVGFMGTDEPLAGFERTFNKQLSGTDGSAQYEVGGGNRIPLGESAQTAPVDGQDLKTTIDLDLQWYTQRVLRQTVEDSGAESGFAIVMDTRSGGLLAVADDPTYDSNDPTASPKADLGSRALQDVYEPGSVEKVLTVSSLIDLGLVSPRTKIVVPPELNREDRTIHDWFPHGTIPLTLAGVIAKSSNIGTVLAADKFKQGQLDAYLRQFGLGQRTDIGVRGETSGLLPPGNTWTHQTQDRIAFGQSLSVNGVQMAAAVNTIANGGVRISPNVIDGSATTDDGQVVGTDHATRKRVISAKSARETMLMMERVIDPDVGVAPGAAVPGYRVAGKTGTAQRVGAECGCYNGTDTVSFAGFAPADDPRFTIYVVVQNPASGGGGSVAGPAFAKIMSYALRRYGVPPTGTQPSRLPVEW</sequence>
<keyword evidence="4" id="KW-0812">Transmembrane</keyword>
<evidence type="ECO:0000256" key="2">
    <source>
        <dbReference type="ARBA" id="ARBA00007171"/>
    </source>
</evidence>
<dbReference type="InterPro" id="IPR012338">
    <property type="entry name" value="Beta-lactam/transpept-like"/>
</dbReference>
<organism evidence="7 8">
    <name type="scientific">Nocardioides hankookensis</name>
    <dbReference type="NCBI Taxonomy" id="443157"/>
    <lineage>
        <taxon>Bacteria</taxon>
        <taxon>Bacillati</taxon>
        <taxon>Actinomycetota</taxon>
        <taxon>Actinomycetes</taxon>
        <taxon>Propionibacteriales</taxon>
        <taxon>Nocardioidaceae</taxon>
        <taxon>Nocardioides</taxon>
    </lineage>
</organism>
<dbReference type="InterPro" id="IPR036138">
    <property type="entry name" value="PBP_dimer_sf"/>
</dbReference>
<comment type="similarity">
    <text evidence="2">Belongs to the transpeptidase family.</text>
</comment>
<feature type="transmembrane region" description="Helical" evidence="4">
    <location>
        <begin position="21"/>
        <end position="38"/>
    </location>
</feature>
<dbReference type="InterPro" id="IPR050515">
    <property type="entry name" value="Beta-lactam/transpept"/>
</dbReference>
<gene>
    <name evidence="7" type="ORF">ACFPYL_10985</name>
</gene>
<proteinExistence type="inferred from homology"/>
<dbReference type="EMBL" id="JBHSRJ010000004">
    <property type="protein sequence ID" value="MFC6043604.1"/>
    <property type="molecule type" value="Genomic_DNA"/>
</dbReference>